<dbReference type="InterPro" id="IPR007502">
    <property type="entry name" value="Helicase-assoc_dom"/>
</dbReference>
<feature type="compositionally biased region" description="Polar residues" evidence="12">
    <location>
        <begin position="270"/>
        <end position="280"/>
    </location>
</feature>
<feature type="region of interest" description="Disordered" evidence="12">
    <location>
        <begin position="896"/>
        <end position="915"/>
    </location>
</feature>
<feature type="region of interest" description="Disordered" evidence="12">
    <location>
        <begin position="322"/>
        <end position="344"/>
    </location>
</feature>
<evidence type="ECO:0000256" key="10">
    <source>
        <dbReference type="ARBA" id="ARBA00022946"/>
    </source>
</evidence>
<accession>A0A8E2EX63</accession>
<dbReference type="GO" id="GO:0003724">
    <property type="term" value="F:RNA helicase activity"/>
    <property type="evidence" value="ECO:0007669"/>
    <property type="project" value="UniProtKB-EC"/>
</dbReference>
<dbReference type="FunFam" id="3.40.50.300:FF:000819">
    <property type="entry name" value="ATP dependent RNA helicase, putative"/>
    <property type="match status" value="1"/>
</dbReference>
<keyword evidence="6" id="KW-0378">Hydrolase</keyword>
<evidence type="ECO:0000313" key="15">
    <source>
        <dbReference type="EMBL" id="OCL06308.1"/>
    </source>
</evidence>
<name>A0A8E2EX63_9PEZI</name>
<sequence length="1491" mass="166153">MVTKKKRKPTANPARGFATTSIASKPKPEKNAELSDAPESGSTVSLPILVTSKNLTIASKSTKEDDQSTPEELEQQLESDELQLLVEKYATKIRRESSRQVSRIQTDRRVLRPQAQIVSTRDWLPDELMHEIIDFVKAETNDMSQGHGQQYLLKSMSEDDAIAKLWALHQVLNDLGISQDRVQQALAWLSAIPVYLDSGPYVWGLQESLEWLALNCDEEQLLPYDKAIAKSGVASSGESSRPGTPSIAHTFQVESPEVLEVKGAELRSLGATTGGASTPAESDHSEVPVSDLESDLEPDELVSTYLSIKARLFHISPELVDPAARRSHESRTSKPRTSLPAKPVAAARKLQAQLQKIEADILFNKYDANSQWLSKRNQLAQEGAARRRLGLEDGRGDVASGRVTPNSEQTFAESVASSATLLTNDIFSKDSEDDSVEGGLLGEMFSATPEVNPPNSPHAGQTAADLPDMRLRDFGKQTGLSPRRVLEESVRARDPDAKLLYKLVSPTAYSCRHSLTISWTKDQDVVHDFVAPGVQAEFRSRSTTFIATTVSTPSTVQSEGYISTAALFSLFSSSIKEEKVYLRLPPVWRDLYKEFLGIKRERLDAADRATVKELRSIIQEQIEREESQGVVLTNRFRKRNQGSGAISEADDSGRDDTRSAGGSDRLRELWKQKTSTLAYQKMLVTRSSLPIFGFRDAALATIDRHQVTIICGETGCGKSTQLPAFLLENELSNGRPCKIYCTEPRRISAISLAQRVSEELGEFKNDLGTPRSLVGYAIRLESNTSAQTRLVYATVGIVLRMLESSQGLSDITHLIIDEVHERSIDTDFLLIILRSLMLHRPGLKVVLMSATVDAQRFSRYLNDAPILNVPGRTFPVQTKYLEDAIELTHYIKSTNEGYNDSDTSENDDVVSDKAKSGIPKKLPGYSNATRNTLASYDEYRIDYDIIVRLIEHISYDPNYSRYSNAFLVFLPGIAEIRQLNDMLLSHPSFAQNWLLYPLHSTISSEDQQQAFLIPPPGARKIVLATNIAETGVTIPDVTCVIDTGKHKEMRFDERRQLSRLTQSFISRANAKQRRGRAGRVQEGLCFHLFTKLRHDELMTEQQTPEMLRLSLQDLVMRTKICKLGDIEQTLSEALDPPSSKNIRRAIDALIEVDALTFNEELTSLGRQLAKFPLDAHLGKLVLLSGIFSCVDAAITIAAILSSKSPFVTPLGARQRADTTRLAFKRGDSDLLTAYNAYKTWKTVCMTPGMSEIQFCHKNFLSSQNLSNIEDLKLQLLTSLADAGFVHLPPDSRRMLSQNRSSRYRNFVKVPASSDQNSLNDALVNSVIAAAFYPKILIRDGKGWRNIANNQSVSLAPTSVNKGTTTAKFLSYYHIMQSSNKFYNAHSTSIAHVLPMILLASSDADFRFHAGVISLNNNTLRFAVKDWKTTIALKALRSRIRDIVNAAWKNPGKPPGAREEKWMQLFVRVFDFEQEKSEKLEKARVKARGPER</sequence>
<proteinExistence type="predicted"/>
<dbReference type="InterPro" id="IPR011545">
    <property type="entry name" value="DEAD/DEAH_box_helicase_dom"/>
</dbReference>
<feature type="domain" description="Helicase ATP-binding" evidence="13">
    <location>
        <begin position="699"/>
        <end position="870"/>
    </location>
</feature>
<evidence type="ECO:0000256" key="12">
    <source>
        <dbReference type="SAM" id="MobiDB-lite"/>
    </source>
</evidence>
<dbReference type="EC" id="3.6.4.13" evidence="2"/>
<dbReference type="SMART" id="SM00847">
    <property type="entry name" value="HA2"/>
    <property type="match status" value="1"/>
</dbReference>
<comment type="subcellular location">
    <subcellularLocation>
        <location evidence="1">Plastid</location>
        <location evidence="1">Chloroplast</location>
    </subcellularLocation>
</comment>
<dbReference type="InterPro" id="IPR014001">
    <property type="entry name" value="Helicase_ATP-bd"/>
</dbReference>
<protein>
    <recommendedName>
        <fullName evidence="2">RNA helicase</fullName>
        <ecNumber evidence="2">3.6.4.13</ecNumber>
    </recommendedName>
</protein>
<keyword evidence="7 15" id="KW-0347">Helicase</keyword>
<dbReference type="SMART" id="SM00487">
    <property type="entry name" value="DEXDc"/>
    <property type="match status" value="1"/>
</dbReference>
<dbReference type="OrthoDB" id="5600252at2759"/>
<feature type="compositionally biased region" description="Basic and acidic residues" evidence="12">
    <location>
        <begin position="323"/>
        <end position="332"/>
    </location>
</feature>
<dbReference type="CDD" id="cd18791">
    <property type="entry name" value="SF2_C_RHA"/>
    <property type="match status" value="1"/>
</dbReference>
<dbReference type="CDD" id="cd17917">
    <property type="entry name" value="DEXHc_RHA-like"/>
    <property type="match status" value="1"/>
</dbReference>
<evidence type="ECO:0000256" key="6">
    <source>
        <dbReference type="ARBA" id="ARBA00022801"/>
    </source>
</evidence>
<dbReference type="EMBL" id="KV750092">
    <property type="protein sequence ID" value="OCL06308.1"/>
    <property type="molecule type" value="Genomic_DNA"/>
</dbReference>
<dbReference type="FunFam" id="3.40.50.300:FF:000500">
    <property type="entry name" value="ATP-dependent RNA helicase DHX29"/>
    <property type="match status" value="1"/>
</dbReference>
<evidence type="ECO:0000256" key="5">
    <source>
        <dbReference type="ARBA" id="ARBA00022741"/>
    </source>
</evidence>
<dbReference type="Proteomes" id="UP000250140">
    <property type="component" value="Unassembled WGS sequence"/>
</dbReference>
<keyword evidence="4" id="KW-0934">Plastid</keyword>
<dbReference type="PANTHER" id="PTHR18934:SF145">
    <property type="entry name" value="ATP-DEPENDENT RNA HELICASE DHX57-RELATED"/>
    <property type="match status" value="1"/>
</dbReference>
<feature type="region of interest" description="Disordered" evidence="12">
    <location>
        <begin position="233"/>
        <end position="252"/>
    </location>
</feature>
<dbReference type="GO" id="GO:0016787">
    <property type="term" value="F:hydrolase activity"/>
    <property type="evidence" value="ECO:0007669"/>
    <property type="project" value="UniProtKB-KW"/>
</dbReference>
<dbReference type="SUPFAM" id="SSF52540">
    <property type="entry name" value="P-loop containing nucleoside triphosphate hydrolases"/>
    <property type="match status" value="1"/>
</dbReference>
<dbReference type="GO" id="GO:0005524">
    <property type="term" value="F:ATP binding"/>
    <property type="evidence" value="ECO:0007669"/>
    <property type="project" value="UniProtKB-KW"/>
</dbReference>
<evidence type="ECO:0000259" key="14">
    <source>
        <dbReference type="PROSITE" id="PS51194"/>
    </source>
</evidence>
<reference evidence="15 16" key="1">
    <citation type="journal article" date="2016" name="Nat. Commun.">
        <title>Ectomycorrhizal ecology is imprinted in the genome of the dominant symbiotic fungus Cenococcum geophilum.</title>
        <authorList>
            <consortium name="DOE Joint Genome Institute"/>
            <person name="Peter M."/>
            <person name="Kohler A."/>
            <person name="Ohm R.A."/>
            <person name="Kuo A."/>
            <person name="Krutzmann J."/>
            <person name="Morin E."/>
            <person name="Arend M."/>
            <person name="Barry K.W."/>
            <person name="Binder M."/>
            <person name="Choi C."/>
            <person name="Clum A."/>
            <person name="Copeland A."/>
            <person name="Grisel N."/>
            <person name="Haridas S."/>
            <person name="Kipfer T."/>
            <person name="LaButti K."/>
            <person name="Lindquist E."/>
            <person name="Lipzen A."/>
            <person name="Maire R."/>
            <person name="Meier B."/>
            <person name="Mihaltcheva S."/>
            <person name="Molinier V."/>
            <person name="Murat C."/>
            <person name="Poggeler S."/>
            <person name="Quandt C.A."/>
            <person name="Sperisen C."/>
            <person name="Tritt A."/>
            <person name="Tisserant E."/>
            <person name="Crous P.W."/>
            <person name="Henrissat B."/>
            <person name="Nehls U."/>
            <person name="Egli S."/>
            <person name="Spatafora J.W."/>
            <person name="Grigoriev I.V."/>
            <person name="Martin F.M."/>
        </authorList>
    </citation>
    <scope>NUCLEOTIDE SEQUENCE [LARGE SCALE GENOMIC DNA]</scope>
    <source>
        <strain evidence="15 16">CBS 207.34</strain>
    </source>
</reference>
<feature type="domain" description="Helicase C-terminal" evidence="14">
    <location>
        <begin position="954"/>
        <end position="1122"/>
    </location>
</feature>
<dbReference type="Pfam" id="PF00271">
    <property type="entry name" value="Helicase_C"/>
    <property type="match status" value="1"/>
</dbReference>
<keyword evidence="9" id="KW-0694">RNA-binding</keyword>
<evidence type="ECO:0000256" key="7">
    <source>
        <dbReference type="ARBA" id="ARBA00022806"/>
    </source>
</evidence>
<evidence type="ECO:0000256" key="1">
    <source>
        <dbReference type="ARBA" id="ARBA00004229"/>
    </source>
</evidence>
<feature type="region of interest" description="Disordered" evidence="12">
    <location>
        <begin position="642"/>
        <end position="665"/>
    </location>
</feature>
<evidence type="ECO:0000256" key="2">
    <source>
        <dbReference type="ARBA" id="ARBA00012552"/>
    </source>
</evidence>
<dbReference type="InterPro" id="IPR001650">
    <property type="entry name" value="Helicase_C-like"/>
</dbReference>
<dbReference type="GO" id="GO:0003723">
    <property type="term" value="F:RNA binding"/>
    <property type="evidence" value="ECO:0007669"/>
    <property type="project" value="UniProtKB-KW"/>
</dbReference>
<gene>
    <name evidence="15" type="ORF">AOQ84DRAFT_411485</name>
</gene>
<dbReference type="FunFam" id="1.20.120.1080:FF:000002">
    <property type="entry name" value="Putative ATP-dependent RNA helicase DHX36"/>
    <property type="match status" value="1"/>
</dbReference>
<dbReference type="Gene3D" id="1.20.120.1080">
    <property type="match status" value="1"/>
</dbReference>
<feature type="region of interest" description="Disordered" evidence="12">
    <location>
        <begin position="55"/>
        <end position="74"/>
    </location>
</feature>
<dbReference type="PANTHER" id="PTHR18934">
    <property type="entry name" value="ATP-DEPENDENT RNA HELICASE"/>
    <property type="match status" value="1"/>
</dbReference>
<keyword evidence="5" id="KW-0547">Nucleotide-binding</keyword>
<organism evidence="15 16">
    <name type="scientific">Glonium stellatum</name>
    <dbReference type="NCBI Taxonomy" id="574774"/>
    <lineage>
        <taxon>Eukaryota</taxon>
        <taxon>Fungi</taxon>
        <taxon>Dikarya</taxon>
        <taxon>Ascomycota</taxon>
        <taxon>Pezizomycotina</taxon>
        <taxon>Dothideomycetes</taxon>
        <taxon>Pleosporomycetidae</taxon>
        <taxon>Gloniales</taxon>
        <taxon>Gloniaceae</taxon>
        <taxon>Glonium</taxon>
    </lineage>
</organism>
<dbReference type="PROSITE" id="PS51192">
    <property type="entry name" value="HELICASE_ATP_BIND_1"/>
    <property type="match status" value="1"/>
</dbReference>
<feature type="region of interest" description="Disordered" evidence="12">
    <location>
        <begin position="270"/>
        <end position="294"/>
    </location>
</feature>
<keyword evidence="8" id="KW-0067">ATP-binding</keyword>
<evidence type="ECO:0000313" key="16">
    <source>
        <dbReference type="Proteomes" id="UP000250140"/>
    </source>
</evidence>
<evidence type="ECO:0000256" key="11">
    <source>
        <dbReference type="ARBA" id="ARBA00047984"/>
    </source>
</evidence>
<evidence type="ECO:0000256" key="8">
    <source>
        <dbReference type="ARBA" id="ARBA00022840"/>
    </source>
</evidence>
<feature type="region of interest" description="Disordered" evidence="12">
    <location>
        <begin position="1"/>
        <end position="46"/>
    </location>
</feature>
<keyword evidence="10" id="KW-0809">Transit peptide</keyword>
<feature type="compositionally biased region" description="Basic and acidic residues" evidence="12">
    <location>
        <begin position="651"/>
        <end position="665"/>
    </location>
</feature>
<evidence type="ECO:0000256" key="4">
    <source>
        <dbReference type="ARBA" id="ARBA00022640"/>
    </source>
</evidence>
<dbReference type="SMART" id="SM00490">
    <property type="entry name" value="HELICc"/>
    <property type="match status" value="1"/>
</dbReference>
<evidence type="ECO:0000256" key="9">
    <source>
        <dbReference type="ARBA" id="ARBA00022884"/>
    </source>
</evidence>
<dbReference type="PROSITE" id="PS51194">
    <property type="entry name" value="HELICASE_CTER"/>
    <property type="match status" value="1"/>
</dbReference>
<evidence type="ECO:0000259" key="13">
    <source>
        <dbReference type="PROSITE" id="PS51192"/>
    </source>
</evidence>
<keyword evidence="16" id="KW-1185">Reference proteome</keyword>
<dbReference type="Gene3D" id="3.40.50.300">
    <property type="entry name" value="P-loop containing nucleotide triphosphate hydrolases"/>
    <property type="match status" value="2"/>
</dbReference>
<dbReference type="Pfam" id="PF21010">
    <property type="entry name" value="HA2_C"/>
    <property type="match status" value="1"/>
</dbReference>
<keyword evidence="3" id="KW-0150">Chloroplast</keyword>
<evidence type="ECO:0000256" key="3">
    <source>
        <dbReference type="ARBA" id="ARBA00022528"/>
    </source>
</evidence>
<comment type="catalytic activity">
    <reaction evidence="11">
        <text>ATP + H2O = ADP + phosphate + H(+)</text>
        <dbReference type="Rhea" id="RHEA:13065"/>
        <dbReference type="ChEBI" id="CHEBI:15377"/>
        <dbReference type="ChEBI" id="CHEBI:15378"/>
        <dbReference type="ChEBI" id="CHEBI:30616"/>
        <dbReference type="ChEBI" id="CHEBI:43474"/>
        <dbReference type="ChEBI" id="CHEBI:456216"/>
        <dbReference type="EC" id="3.6.4.13"/>
    </reaction>
</comment>
<dbReference type="Pfam" id="PF00270">
    <property type="entry name" value="DEAD"/>
    <property type="match status" value="1"/>
</dbReference>
<dbReference type="InterPro" id="IPR027417">
    <property type="entry name" value="P-loop_NTPase"/>
</dbReference>